<dbReference type="PANTHER" id="PTHR11630:SF75">
    <property type="entry name" value="MINICHROMOSOME MAINTENANCE DOMAIN-CONTAINING PROTEIN 2"/>
    <property type="match status" value="1"/>
</dbReference>
<sequence>MNFEKDQIEIFLENWLINNLSQIISQIPSLFEKRNQKIWIINLKIDLMILADLNPLFAMFILKFFQPDLIKLTRKKLRKILQERNLIPFLNSSKLIKVNLRLKSLPFKNLHLQINEINSQKTKIQNPLSQLISFCGIVLQKEEPANEIYSKLFYCSKCKKIKIQIEKETEKGKGKGKGYFVCKKCYVRMKEDLTRREYIETQSILVSQDLNFKKNATSEISSKISSRTFIWVDLSEDLLKKDIPIGSFVNVIGFLQFQFLLNSKPRTGDLKVNANQIKLLNHENLRKQSLLDLKSKSKSNFDQIFLHFQNKKRKIQIFKEKLIDPFLKFLTPEDTFSKLKIALLVCLVSINQFHILVIGDHGGLIQEIIKEAISHNHCYYIHSVNKNSSSLSLSILMARDGILFVPLLEEMNKKDLSILKHAMEGEISINNIKTTTRCKIICQSYNHILSKTNQNKKSLPKNILDKFHLIVENQDKVDHGTDEIFSNQIFSKLKNEEENIQQKKDDQNRKLLFSLFIQFAQFEIKPQFTELANKLIQSYFVSCRKMMEENVFGNGNGIRPISLDSLTQISICIAQLSLSQKVTLQDAIISIWIFEENLLSESGKAFILSRQESHGKCSLSDLCLIQPKKDSSNLIKFQFQNFSNQLIQFCQTHTDFQIEDDEI</sequence>
<evidence type="ECO:0000259" key="4">
    <source>
        <dbReference type="Pfam" id="PF00493"/>
    </source>
</evidence>
<dbReference type="GO" id="GO:0000727">
    <property type="term" value="P:double-strand break repair via break-induced replication"/>
    <property type="evidence" value="ECO:0007669"/>
    <property type="project" value="TreeGrafter"/>
</dbReference>
<dbReference type="InterPro" id="IPR041562">
    <property type="entry name" value="MCM_lid"/>
</dbReference>
<organism evidence="6 7">
    <name type="scientific">Anaeramoeba ignava</name>
    <name type="common">Anaerobic marine amoeba</name>
    <dbReference type="NCBI Taxonomy" id="1746090"/>
    <lineage>
        <taxon>Eukaryota</taxon>
        <taxon>Metamonada</taxon>
        <taxon>Anaeramoebidae</taxon>
        <taxon>Anaeramoeba</taxon>
    </lineage>
</organism>
<evidence type="ECO:0000256" key="3">
    <source>
        <dbReference type="ARBA" id="ARBA00023125"/>
    </source>
</evidence>
<dbReference type="AlphaFoldDB" id="A0A9Q0LGH7"/>
<dbReference type="GO" id="GO:0005634">
    <property type="term" value="C:nucleus"/>
    <property type="evidence" value="ECO:0007669"/>
    <property type="project" value="TreeGrafter"/>
</dbReference>
<keyword evidence="3" id="KW-0238">DNA-binding</keyword>
<dbReference type="SUPFAM" id="SSF50249">
    <property type="entry name" value="Nucleic acid-binding proteins"/>
    <property type="match status" value="1"/>
</dbReference>
<accession>A0A9Q0LGH7</accession>
<keyword evidence="7" id="KW-1185">Reference proteome</keyword>
<dbReference type="GO" id="GO:0017116">
    <property type="term" value="F:single-stranded DNA helicase activity"/>
    <property type="evidence" value="ECO:0007669"/>
    <property type="project" value="TreeGrafter"/>
</dbReference>
<reference evidence="6" key="1">
    <citation type="submission" date="2022-10" db="EMBL/GenBank/DDBJ databases">
        <title>Novel sulphate-reducing endosymbionts in the free-living metamonad Anaeramoeba.</title>
        <authorList>
            <person name="Jerlstrom-Hultqvist J."/>
            <person name="Cepicka I."/>
            <person name="Gallot-Lavallee L."/>
            <person name="Salas-Leiva D."/>
            <person name="Curtis B.A."/>
            <person name="Zahonova K."/>
            <person name="Pipaliya S."/>
            <person name="Dacks J."/>
            <person name="Roger A.J."/>
        </authorList>
    </citation>
    <scope>NUCLEOTIDE SEQUENCE</scope>
    <source>
        <strain evidence="6">BMAN</strain>
    </source>
</reference>
<evidence type="ECO:0000313" key="7">
    <source>
        <dbReference type="Proteomes" id="UP001149090"/>
    </source>
</evidence>
<dbReference type="PANTHER" id="PTHR11630">
    <property type="entry name" value="DNA REPLICATION LICENSING FACTOR MCM FAMILY MEMBER"/>
    <property type="match status" value="1"/>
</dbReference>
<name>A0A9Q0LGH7_ANAIG</name>
<dbReference type="Gene3D" id="3.40.50.300">
    <property type="entry name" value="P-loop containing nucleotide triphosphate hydrolases"/>
    <property type="match status" value="1"/>
</dbReference>
<dbReference type="InterPro" id="IPR027417">
    <property type="entry name" value="P-loop_NTPase"/>
</dbReference>
<dbReference type="InterPro" id="IPR012340">
    <property type="entry name" value="NA-bd_OB-fold"/>
</dbReference>
<dbReference type="Pfam" id="PF00493">
    <property type="entry name" value="MCM"/>
    <property type="match status" value="1"/>
</dbReference>
<gene>
    <name evidence="6" type="ORF">M0811_01285</name>
</gene>
<feature type="domain" description="MCM C-terminal AAA(+) ATPase" evidence="4">
    <location>
        <begin position="395"/>
        <end position="491"/>
    </location>
</feature>
<dbReference type="EMBL" id="JAPDFW010000081">
    <property type="protein sequence ID" value="KAJ5072271.1"/>
    <property type="molecule type" value="Genomic_DNA"/>
</dbReference>
<evidence type="ECO:0000259" key="5">
    <source>
        <dbReference type="Pfam" id="PF17855"/>
    </source>
</evidence>
<keyword evidence="2" id="KW-0067">ATP-binding</keyword>
<dbReference type="OrthoDB" id="2015372at2759"/>
<dbReference type="GO" id="GO:0003677">
    <property type="term" value="F:DNA binding"/>
    <property type="evidence" value="ECO:0007669"/>
    <property type="project" value="UniProtKB-KW"/>
</dbReference>
<dbReference type="InterPro" id="IPR031327">
    <property type="entry name" value="MCM"/>
</dbReference>
<dbReference type="Proteomes" id="UP001149090">
    <property type="component" value="Unassembled WGS sequence"/>
</dbReference>
<keyword evidence="1" id="KW-0547">Nucleotide-binding</keyword>
<comment type="caution">
    <text evidence="6">The sequence shown here is derived from an EMBL/GenBank/DDBJ whole genome shotgun (WGS) entry which is preliminary data.</text>
</comment>
<dbReference type="Pfam" id="PF17855">
    <property type="entry name" value="MCM_lid"/>
    <property type="match status" value="1"/>
</dbReference>
<evidence type="ECO:0000313" key="6">
    <source>
        <dbReference type="EMBL" id="KAJ5072271.1"/>
    </source>
</evidence>
<dbReference type="GO" id="GO:0005524">
    <property type="term" value="F:ATP binding"/>
    <property type="evidence" value="ECO:0007669"/>
    <property type="project" value="UniProtKB-KW"/>
</dbReference>
<feature type="domain" description="MCM AAA-lid" evidence="5">
    <location>
        <begin position="515"/>
        <end position="596"/>
    </location>
</feature>
<evidence type="ECO:0000256" key="1">
    <source>
        <dbReference type="ARBA" id="ARBA00022741"/>
    </source>
</evidence>
<dbReference type="InterPro" id="IPR001208">
    <property type="entry name" value="MCM_dom"/>
</dbReference>
<proteinExistence type="predicted"/>
<evidence type="ECO:0000256" key="2">
    <source>
        <dbReference type="ARBA" id="ARBA00022840"/>
    </source>
</evidence>
<protein>
    <submittedName>
        <fullName evidence="6">DNA replication licensing factor mcm family member</fullName>
    </submittedName>
</protein>